<evidence type="ECO:0000256" key="10">
    <source>
        <dbReference type="ARBA" id="ARBA00023315"/>
    </source>
</evidence>
<evidence type="ECO:0000256" key="1">
    <source>
        <dbReference type="ARBA" id="ARBA00005194"/>
    </source>
</evidence>
<evidence type="ECO:0000256" key="12">
    <source>
        <dbReference type="ARBA" id="ARBA00047318"/>
    </source>
</evidence>
<evidence type="ECO:0000256" key="7">
    <source>
        <dbReference type="ARBA" id="ARBA00022832"/>
    </source>
</evidence>
<dbReference type="GO" id="GO:0005829">
    <property type="term" value="C:cytosol"/>
    <property type="evidence" value="ECO:0007669"/>
    <property type="project" value="TreeGrafter"/>
</dbReference>
<dbReference type="UniPathway" id="UPA00094"/>
<dbReference type="NCBIfam" id="TIGR03150">
    <property type="entry name" value="fabF"/>
    <property type="match status" value="1"/>
</dbReference>
<dbReference type="PIRSF" id="PIRSF000447">
    <property type="entry name" value="KAS_II"/>
    <property type="match status" value="1"/>
</dbReference>
<dbReference type="InterPro" id="IPR014030">
    <property type="entry name" value="Ketoacyl_synth_N"/>
</dbReference>
<dbReference type="InterPro" id="IPR000794">
    <property type="entry name" value="Beta-ketoacyl_synthase"/>
</dbReference>
<keyword evidence="6 14" id="KW-0808">Transferase</keyword>
<dbReference type="InterPro" id="IPR020841">
    <property type="entry name" value="PKS_Beta-ketoAc_synthase_dom"/>
</dbReference>
<keyword evidence="10 14" id="KW-0012">Acyltransferase</keyword>
<comment type="caution">
    <text evidence="18">The sequence shown here is derived from an EMBL/GenBank/DDBJ whole genome shotgun (WGS) entry which is preliminary data.</text>
</comment>
<dbReference type="GO" id="GO:0006633">
    <property type="term" value="P:fatty acid biosynthetic process"/>
    <property type="evidence" value="ECO:0007669"/>
    <property type="project" value="UniProtKB-UniRule"/>
</dbReference>
<comment type="function">
    <text evidence="11 14">Involved in the type II fatty acid elongation cycle. Catalyzes the elongation of a wide range of acyl-ACP by the addition of two carbons from malonyl-ACP to an acyl acceptor. Can efficiently catalyze the conversion of palmitoleoyl-ACP (cis-hexadec-9-enoyl-ACP) to cis-vaccenoyl-ACP (cis-octadec-11-enoyl-ACP), an essential step in the thermal regulation of fatty acid composition.</text>
</comment>
<evidence type="ECO:0000256" key="3">
    <source>
        <dbReference type="ARBA" id="ARBA00012356"/>
    </source>
</evidence>
<evidence type="ECO:0000256" key="4">
    <source>
        <dbReference type="ARBA" id="ARBA00014657"/>
    </source>
</evidence>
<evidence type="ECO:0000259" key="17">
    <source>
        <dbReference type="PROSITE" id="PS52004"/>
    </source>
</evidence>
<feature type="active site" description="For beta-ketoacyl synthase activity" evidence="15">
    <location>
        <position position="170"/>
    </location>
</feature>
<name>A0A6B0YVA0_9CHLR</name>
<dbReference type="FunFam" id="3.40.47.10:FF:000018">
    <property type="entry name" value="3-oxoacyl-[acyl-carrier-protein] synthase 2"/>
    <property type="match status" value="1"/>
</dbReference>
<organism evidence="18">
    <name type="scientific">Caldilineaceae bacterium SB0664_bin_27</name>
    <dbReference type="NCBI Taxonomy" id="2605260"/>
    <lineage>
        <taxon>Bacteria</taxon>
        <taxon>Bacillati</taxon>
        <taxon>Chloroflexota</taxon>
        <taxon>Caldilineae</taxon>
        <taxon>Caldilineales</taxon>
        <taxon>Caldilineaceae</taxon>
    </lineage>
</organism>
<dbReference type="Pfam" id="PF02801">
    <property type="entry name" value="Ketoacyl-synt_C"/>
    <property type="match status" value="1"/>
</dbReference>
<evidence type="ECO:0000256" key="13">
    <source>
        <dbReference type="ARBA" id="ARBA00047659"/>
    </source>
</evidence>
<sequence length="424" mass="44924">MNGNERDPGRRVVVTGIGMVTPLGHDLESSWAGLMAGKSGTGPITHWDATDFPTQITARVNDWEPRDYMDRKDVRRTSRGTQLAWKATQEALDRSGLDLSQEDRSRVGVEMGLAFGGWDIVEEEGRKLEENGPKRFNPASATAALISSAPTFIAIKHGITGPTNSQVTACATGITSIGEAARRLQRGEADVMLTGGAEGYLTKMAISTFSRLGAASTRNDEPETACRPFSGDRDGMVVGEGSAAFVLETLEHAQARGAQILAEFAGYGLSEDAFDMVAPEPGGHGATECMRIALQESGLGANEIDWIVAHGTGTVLNDKSETAAIKRIFGEDAYNIPVTSLKSSIGHAMGAAGAQSAAALVQAMQTQRIAPTINYNERDPDCDLDYVPNVSRACQVDAGLCNGFGLGGQNASLILKRFKAADSD</sequence>
<evidence type="ECO:0000256" key="9">
    <source>
        <dbReference type="ARBA" id="ARBA00023160"/>
    </source>
</evidence>
<dbReference type="SUPFAM" id="SSF53901">
    <property type="entry name" value="Thiolase-like"/>
    <property type="match status" value="2"/>
</dbReference>
<keyword evidence="9 14" id="KW-0275">Fatty acid biosynthesis</keyword>
<dbReference type="NCBIfam" id="NF005589">
    <property type="entry name" value="PRK07314.1"/>
    <property type="match status" value="1"/>
</dbReference>
<evidence type="ECO:0000256" key="8">
    <source>
        <dbReference type="ARBA" id="ARBA00023098"/>
    </source>
</evidence>
<dbReference type="AlphaFoldDB" id="A0A6B0YVA0"/>
<dbReference type="EC" id="2.3.1.179" evidence="3 14"/>
<evidence type="ECO:0000256" key="2">
    <source>
        <dbReference type="ARBA" id="ARBA00008467"/>
    </source>
</evidence>
<dbReference type="GO" id="GO:0004315">
    <property type="term" value="F:3-oxoacyl-[acyl-carrier-protein] synthase activity"/>
    <property type="evidence" value="ECO:0007669"/>
    <property type="project" value="UniProtKB-UniRule"/>
</dbReference>
<comment type="catalytic activity">
    <reaction evidence="13 14">
        <text>a fatty acyl-[ACP] + malonyl-[ACP] + H(+) = a 3-oxoacyl-[ACP] + holo-[ACP] + CO2</text>
        <dbReference type="Rhea" id="RHEA:22836"/>
        <dbReference type="Rhea" id="RHEA-COMP:9623"/>
        <dbReference type="Rhea" id="RHEA-COMP:9685"/>
        <dbReference type="Rhea" id="RHEA-COMP:9916"/>
        <dbReference type="Rhea" id="RHEA-COMP:14125"/>
        <dbReference type="ChEBI" id="CHEBI:15378"/>
        <dbReference type="ChEBI" id="CHEBI:16526"/>
        <dbReference type="ChEBI" id="CHEBI:64479"/>
        <dbReference type="ChEBI" id="CHEBI:78449"/>
        <dbReference type="ChEBI" id="CHEBI:78776"/>
        <dbReference type="ChEBI" id="CHEBI:138651"/>
    </reaction>
</comment>
<dbReference type="InterPro" id="IPR016039">
    <property type="entry name" value="Thiolase-like"/>
</dbReference>
<dbReference type="SMART" id="SM00825">
    <property type="entry name" value="PKS_KS"/>
    <property type="match status" value="1"/>
</dbReference>
<dbReference type="Gene3D" id="3.40.47.10">
    <property type="match status" value="1"/>
</dbReference>
<feature type="domain" description="Ketosynthase family 3 (KS3)" evidence="17">
    <location>
        <begin position="9"/>
        <end position="417"/>
    </location>
</feature>
<dbReference type="EMBL" id="VXRG01000114">
    <property type="protein sequence ID" value="MXY94527.1"/>
    <property type="molecule type" value="Genomic_DNA"/>
</dbReference>
<dbReference type="PANTHER" id="PTHR11712:SF336">
    <property type="entry name" value="3-OXOACYL-[ACYL-CARRIER-PROTEIN] SYNTHASE, MITOCHONDRIAL"/>
    <property type="match status" value="1"/>
</dbReference>
<evidence type="ECO:0000256" key="11">
    <source>
        <dbReference type="ARBA" id="ARBA00024006"/>
    </source>
</evidence>
<keyword evidence="5 14" id="KW-0444">Lipid biosynthesis</keyword>
<dbReference type="InterPro" id="IPR014031">
    <property type="entry name" value="Ketoacyl_synth_C"/>
</dbReference>
<evidence type="ECO:0000256" key="14">
    <source>
        <dbReference type="PIRNR" id="PIRNR000447"/>
    </source>
</evidence>
<comment type="pathway">
    <text evidence="1 14">Lipid metabolism; fatty acid biosynthesis.</text>
</comment>
<keyword evidence="7" id="KW-0276">Fatty acid metabolism</keyword>
<comment type="similarity">
    <text evidence="2 14 16">Belongs to the thiolase-like superfamily. Beta-ketoacyl-ACP synthases family.</text>
</comment>
<dbReference type="Pfam" id="PF00109">
    <property type="entry name" value="ketoacyl-synt"/>
    <property type="match status" value="1"/>
</dbReference>
<dbReference type="PANTHER" id="PTHR11712">
    <property type="entry name" value="POLYKETIDE SYNTHASE-RELATED"/>
    <property type="match status" value="1"/>
</dbReference>
<evidence type="ECO:0000256" key="16">
    <source>
        <dbReference type="RuleBase" id="RU003694"/>
    </source>
</evidence>
<accession>A0A6B0YVA0</accession>
<comment type="catalytic activity">
    <reaction evidence="12 14">
        <text>(9Z)-hexadecenoyl-[ACP] + malonyl-[ACP] + H(+) = 3-oxo-(11Z)-octadecenoyl-[ACP] + holo-[ACP] + CO2</text>
        <dbReference type="Rhea" id="RHEA:55040"/>
        <dbReference type="Rhea" id="RHEA-COMP:9623"/>
        <dbReference type="Rhea" id="RHEA-COMP:9685"/>
        <dbReference type="Rhea" id="RHEA-COMP:10800"/>
        <dbReference type="Rhea" id="RHEA-COMP:14074"/>
        <dbReference type="ChEBI" id="CHEBI:15378"/>
        <dbReference type="ChEBI" id="CHEBI:16526"/>
        <dbReference type="ChEBI" id="CHEBI:64479"/>
        <dbReference type="ChEBI" id="CHEBI:78449"/>
        <dbReference type="ChEBI" id="CHEBI:83989"/>
        <dbReference type="ChEBI" id="CHEBI:138538"/>
        <dbReference type="EC" id="2.3.1.179"/>
    </reaction>
</comment>
<evidence type="ECO:0000256" key="15">
    <source>
        <dbReference type="PIRSR" id="PIRSR000447-1"/>
    </source>
</evidence>
<dbReference type="InterPro" id="IPR017568">
    <property type="entry name" value="3-oxoacyl-ACP_synth-2"/>
</dbReference>
<evidence type="ECO:0000313" key="18">
    <source>
        <dbReference type="EMBL" id="MXY94527.1"/>
    </source>
</evidence>
<proteinExistence type="inferred from homology"/>
<keyword evidence="8" id="KW-0443">Lipid metabolism</keyword>
<evidence type="ECO:0000256" key="6">
    <source>
        <dbReference type="ARBA" id="ARBA00022679"/>
    </source>
</evidence>
<evidence type="ECO:0000256" key="5">
    <source>
        <dbReference type="ARBA" id="ARBA00022516"/>
    </source>
</evidence>
<dbReference type="PROSITE" id="PS52004">
    <property type="entry name" value="KS3_2"/>
    <property type="match status" value="1"/>
</dbReference>
<gene>
    <name evidence="18" type="primary">fabF</name>
    <name evidence="18" type="ORF">F4Y42_13885</name>
</gene>
<reference evidence="18" key="1">
    <citation type="submission" date="2019-09" db="EMBL/GenBank/DDBJ databases">
        <title>Characterisation of the sponge microbiome using genome-centric metagenomics.</title>
        <authorList>
            <person name="Engelberts J.P."/>
            <person name="Robbins S.J."/>
            <person name="De Goeij J.M."/>
            <person name="Aranda M."/>
            <person name="Bell S.C."/>
            <person name="Webster N.S."/>
        </authorList>
    </citation>
    <scope>NUCLEOTIDE SEQUENCE</scope>
    <source>
        <strain evidence="18">SB0664_bin_27</strain>
    </source>
</reference>
<dbReference type="CDD" id="cd00834">
    <property type="entry name" value="KAS_I_II"/>
    <property type="match status" value="1"/>
</dbReference>
<protein>
    <recommendedName>
        <fullName evidence="4 14">3-oxoacyl-[acyl-carrier-protein] synthase 2</fullName>
        <ecNumber evidence="3 14">2.3.1.179</ecNumber>
    </recommendedName>
</protein>